<accession>A0A8S9TDN8</accession>
<dbReference type="AlphaFoldDB" id="A0A8S9TDN8"/>
<evidence type="ECO:0000313" key="4">
    <source>
        <dbReference type="Proteomes" id="UP000029738"/>
    </source>
</evidence>
<dbReference type="RefSeq" id="WP_038080430.1">
    <property type="nucleotide sequence ID" value="NZ_JHEG04000001.1"/>
</dbReference>
<keyword evidence="4" id="KW-1185">Reference proteome</keyword>
<dbReference type="Gene3D" id="3.40.1620.10">
    <property type="entry name" value="YefM-like domain"/>
    <property type="match status" value="1"/>
</dbReference>
<comment type="similarity">
    <text evidence="1 2">Belongs to the phD/YefM antitoxin family.</text>
</comment>
<dbReference type="Pfam" id="PF02604">
    <property type="entry name" value="PhdYeFM_antitox"/>
    <property type="match status" value="1"/>
</dbReference>
<comment type="function">
    <text evidence="2">Antitoxin component of a type II toxin-antitoxin (TA) system.</text>
</comment>
<dbReference type="InterPro" id="IPR006442">
    <property type="entry name" value="Antitoxin_Phd/YefM"/>
</dbReference>
<dbReference type="PANTHER" id="PTHR33713">
    <property type="entry name" value="ANTITOXIN YAFN-RELATED"/>
    <property type="match status" value="1"/>
</dbReference>
<dbReference type="Proteomes" id="UP000029738">
    <property type="component" value="Unassembled WGS sequence"/>
</dbReference>
<dbReference type="SUPFAM" id="SSF143120">
    <property type="entry name" value="YefM-like"/>
    <property type="match status" value="1"/>
</dbReference>
<organism evidence="3 4">
    <name type="scientific">Tolypothrix bouteillei VB521301</name>
    <dbReference type="NCBI Taxonomy" id="1479485"/>
    <lineage>
        <taxon>Bacteria</taxon>
        <taxon>Bacillati</taxon>
        <taxon>Cyanobacteriota</taxon>
        <taxon>Cyanophyceae</taxon>
        <taxon>Nostocales</taxon>
        <taxon>Tolypothrichaceae</taxon>
        <taxon>Tolypothrix</taxon>
    </lineage>
</organism>
<proteinExistence type="inferred from homology"/>
<evidence type="ECO:0000256" key="2">
    <source>
        <dbReference type="RuleBase" id="RU362080"/>
    </source>
</evidence>
<sequence>MSKSISITDSRNELLQLPEQLGNEPVIVTNQGLPVMVAISYEQYISMLETMEILSDPEFKEQLIAGIQEDREGQRVSWAEAMKELEW</sequence>
<comment type="caution">
    <text evidence="3">The sequence shown here is derived from an EMBL/GenBank/DDBJ whole genome shotgun (WGS) entry which is preliminary data.</text>
</comment>
<dbReference type="PANTHER" id="PTHR33713:SF6">
    <property type="entry name" value="ANTITOXIN YEFM"/>
    <property type="match status" value="1"/>
</dbReference>
<protein>
    <recommendedName>
        <fullName evidence="2">Antitoxin</fullName>
    </recommendedName>
</protein>
<evidence type="ECO:0000313" key="3">
    <source>
        <dbReference type="EMBL" id="KAF3889752.1"/>
    </source>
</evidence>
<dbReference type="InterPro" id="IPR051405">
    <property type="entry name" value="phD/YefM_antitoxin"/>
</dbReference>
<reference evidence="3" key="1">
    <citation type="journal article" date="2015" name="Genome Announc.">
        <title>Draft Genome Sequence of Tolypothrix boutellei Strain VB521301.</title>
        <authorList>
            <person name="Chandrababunaidu M.M."/>
            <person name="Singh D."/>
            <person name="Sen D."/>
            <person name="Bhan S."/>
            <person name="Das S."/>
            <person name="Gupta A."/>
            <person name="Adhikary S.P."/>
            <person name="Tripathy S."/>
        </authorList>
    </citation>
    <scope>NUCLEOTIDE SEQUENCE</scope>
    <source>
        <strain evidence="3">VB521301</strain>
    </source>
</reference>
<dbReference type="InterPro" id="IPR036165">
    <property type="entry name" value="YefM-like_sf"/>
</dbReference>
<name>A0A8S9TDN8_9CYAN</name>
<evidence type="ECO:0000256" key="1">
    <source>
        <dbReference type="ARBA" id="ARBA00009981"/>
    </source>
</evidence>
<reference evidence="3" key="2">
    <citation type="submission" date="2019-11" db="EMBL/GenBank/DDBJ databases">
        <title>Improved Assembly of Tolypothrix boutellei genome.</title>
        <authorList>
            <person name="Sarangi A.N."/>
            <person name="Mukherjee M."/>
            <person name="Ghosh S."/>
            <person name="Singh D."/>
            <person name="Das A."/>
            <person name="Kant S."/>
            <person name="Prusty A."/>
            <person name="Tripathy S."/>
        </authorList>
    </citation>
    <scope>NUCLEOTIDE SEQUENCE</scope>
    <source>
        <strain evidence="3">VB521301</strain>
    </source>
</reference>
<dbReference type="EMBL" id="JHEG04000001">
    <property type="protein sequence ID" value="KAF3889752.1"/>
    <property type="molecule type" value="Genomic_DNA"/>
</dbReference>
<gene>
    <name evidence="3" type="ORF">DA73_0400033010</name>
</gene>